<evidence type="ECO:0000313" key="3">
    <source>
        <dbReference type="EMBL" id="RAK15610.1"/>
    </source>
</evidence>
<dbReference type="SMART" id="SM00530">
    <property type="entry name" value="HTH_XRE"/>
    <property type="match status" value="1"/>
</dbReference>
<organism evidence="3 4">
    <name type="scientific">Salipiger aestuarii</name>
    <dbReference type="NCBI Taxonomy" id="568098"/>
    <lineage>
        <taxon>Bacteria</taxon>
        <taxon>Pseudomonadati</taxon>
        <taxon>Pseudomonadota</taxon>
        <taxon>Alphaproteobacteria</taxon>
        <taxon>Rhodobacterales</taxon>
        <taxon>Roseobacteraceae</taxon>
        <taxon>Salipiger</taxon>
    </lineage>
</organism>
<evidence type="ECO:0000313" key="4">
    <source>
        <dbReference type="Proteomes" id="UP000249165"/>
    </source>
</evidence>
<dbReference type="Pfam" id="PF01381">
    <property type="entry name" value="HTH_3"/>
    <property type="match status" value="1"/>
</dbReference>
<proteinExistence type="predicted"/>
<reference evidence="3 4" key="1">
    <citation type="submission" date="2018-06" db="EMBL/GenBank/DDBJ databases">
        <title>Genomic Encyclopedia of Archaeal and Bacterial Type Strains, Phase II (KMG-II): from individual species to whole genera.</title>
        <authorList>
            <person name="Goeker M."/>
        </authorList>
    </citation>
    <scope>NUCLEOTIDE SEQUENCE [LARGE SCALE GENOMIC DNA]</scope>
    <source>
        <strain evidence="3 4">DSM 22011</strain>
    </source>
</reference>
<feature type="compositionally biased region" description="Basic residues" evidence="1">
    <location>
        <begin position="93"/>
        <end position="103"/>
    </location>
</feature>
<dbReference type="AlphaFoldDB" id="A0A327Y3B5"/>
<dbReference type="SUPFAM" id="SSF47413">
    <property type="entry name" value="lambda repressor-like DNA-binding domains"/>
    <property type="match status" value="1"/>
</dbReference>
<dbReference type="PROSITE" id="PS50943">
    <property type="entry name" value="HTH_CROC1"/>
    <property type="match status" value="1"/>
</dbReference>
<feature type="domain" description="HTH cro/C1-type" evidence="2">
    <location>
        <begin position="22"/>
        <end position="73"/>
    </location>
</feature>
<dbReference type="EMBL" id="QLMG01000021">
    <property type="protein sequence ID" value="RAK15610.1"/>
    <property type="molecule type" value="Genomic_DNA"/>
</dbReference>
<comment type="caution">
    <text evidence="3">The sequence shown here is derived from an EMBL/GenBank/DDBJ whole genome shotgun (WGS) entry which is preliminary data.</text>
</comment>
<dbReference type="Gene3D" id="1.10.260.40">
    <property type="entry name" value="lambda repressor-like DNA-binding domains"/>
    <property type="match status" value="1"/>
</dbReference>
<evidence type="ECO:0000259" key="2">
    <source>
        <dbReference type="PROSITE" id="PS50943"/>
    </source>
</evidence>
<sequence length="103" mass="10948">MPLLDNLKTAEDLRQQIAAAARDRRLALNLTQKALSDRSGVSIATLRRFEGGGPASLETVLALAEALGALDGFGALFPLPEAQTLDDLDAPAPRRRASGRRAQ</sequence>
<name>A0A327Y3B5_9RHOB</name>
<dbReference type="InterPro" id="IPR001387">
    <property type="entry name" value="Cro/C1-type_HTH"/>
</dbReference>
<accession>A0A327Y3B5</accession>
<keyword evidence="4" id="KW-1185">Reference proteome</keyword>
<dbReference type="OrthoDB" id="7307865at2"/>
<dbReference type="Proteomes" id="UP000249165">
    <property type="component" value="Unassembled WGS sequence"/>
</dbReference>
<dbReference type="GO" id="GO:0003677">
    <property type="term" value="F:DNA binding"/>
    <property type="evidence" value="ECO:0007669"/>
    <property type="project" value="InterPro"/>
</dbReference>
<protein>
    <submittedName>
        <fullName evidence="3">Helix-turn-helix protein</fullName>
    </submittedName>
</protein>
<dbReference type="InterPro" id="IPR010982">
    <property type="entry name" value="Lambda_DNA-bd_dom_sf"/>
</dbReference>
<dbReference type="RefSeq" id="WP_111550503.1">
    <property type="nucleotide sequence ID" value="NZ_LIGL01000039.1"/>
</dbReference>
<evidence type="ECO:0000256" key="1">
    <source>
        <dbReference type="SAM" id="MobiDB-lite"/>
    </source>
</evidence>
<feature type="region of interest" description="Disordered" evidence="1">
    <location>
        <begin position="84"/>
        <end position="103"/>
    </location>
</feature>
<dbReference type="CDD" id="cd00093">
    <property type="entry name" value="HTH_XRE"/>
    <property type="match status" value="1"/>
</dbReference>
<gene>
    <name evidence="3" type="ORF">ATI53_102133</name>
</gene>